<dbReference type="PANTHER" id="PTHR35603:SF1">
    <property type="entry name" value="OUTER MEMBRANE LIPOPROTEIN SLYB"/>
    <property type="match status" value="1"/>
</dbReference>
<proteinExistence type="predicted"/>
<evidence type="ECO:0000259" key="7">
    <source>
        <dbReference type="Pfam" id="PF16998"/>
    </source>
</evidence>
<feature type="signal peptide" evidence="6">
    <location>
        <begin position="1"/>
        <end position="20"/>
    </location>
</feature>
<name>A0A369TB91_9PROT</name>
<keyword evidence="5" id="KW-0449">Lipoprotein</keyword>
<keyword evidence="4" id="KW-0564">Palmitate</keyword>
<evidence type="ECO:0000256" key="2">
    <source>
        <dbReference type="ARBA" id="ARBA00022729"/>
    </source>
</evidence>
<dbReference type="PIRSF" id="PIRSF002721">
    <property type="entry name" value="Surface_antigen_Rickettsia"/>
    <property type="match status" value="1"/>
</dbReference>
<evidence type="ECO:0000256" key="3">
    <source>
        <dbReference type="ARBA" id="ARBA00023136"/>
    </source>
</evidence>
<keyword evidence="2 6" id="KW-0732">Signal</keyword>
<comment type="caution">
    <text evidence="8">The sequence shown here is derived from an EMBL/GenBank/DDBJ whole genome shotgun (WGS) entry which is preliminary data.</text>
</comment>
<dbReference type="Pfam" id="PF16998">
    <property type="entry name" value="17kDa_Anti_2"/>
    <property type="match status" value="1"/>
</dbReference>
<accession>A0A369TB91</accession>
<dbReference type="InterPro" id="IPR016364">
    <property type="entry name" value="Surface_antigen_Rickettsia"/>
</dbReference>
<sequence length="158" mass="16290">MKLKSILAAVIVAAFATACARGDEPGPKQTIGTLGGAVLGGLLGSEIGSGSGRLWATGAGAVLGALAGSEVGKSLDRADQLYMSQTTQAALEHTKTGTTSTWNNPDSGHSGTVTPIDTYQRSDGIYCREFQQTVIVAGEEQQAYGTACRQPDGTWKVQ</sequence>
<keyword evidence="3" id="KW-0472">Membrane</keyword>
<evidence type="ECO:0000313" key="8">
    <source>
        <dbReference type="EMBL" id="RDD62548.1"/>
    </source>
</evidence>
<evidence type="ECO:0000313" key="9">
    <source>
        <dbReference type="Proteomes" id="UP000253941"/>
    </source>
</evidence>
<evidence type="ECO:0000256" key="1">
    <source>
        <dbReference type="ARBA" id="ARBA00004459"/>
    </source>
</evidence>
<evidence type="ECO:0000256" key="6">
    <source>
        <dbReference type="SAM" id="SignalP"/>
    </source>
</evidence>
<dbReference type="AlphaFoldDB" id="A0A369TB91"/>
<evidence type="ECO:0000256" key="4">
    <source>
        <dbReference type="ARBA" id="ARBA00023139"/>
    </source>
</evidence>
<dbReference type="PANTHER" id="PTHR35603">
    <property type="match status" value="1"/>
</dbReference>
<dbReference type="RefSeq" id="WP_114581644.1">
    <property type="nucleotide sequence ID" value="NZ_QPMH01000005.1"/>
</dbReference>
<protein>
    <submittedName>
        <fullName evidence="8">Glycine zipper 2TM domain-containing protein</fullName>
    </submittedName>
</protein>
<keyword evidence="9" id="KW-1185">Reference proteome</keyword>
<dbReference type="InterPro" id="IPR032635">
    <property type="entry name" value="Anti_2"/>
</dbReference>
<evidence type="ECO:0000256" key="5">
    <source>
        <dbReference type="ARBA" id="ARBA00023288"/>
    </source>
</evidence>
<dbReference type="PROSITE" id="PS51257">
    <property type="entry name" value="PROKAR_LIPOPROTEIN"/>
    <property type="match status" value="1"/>
</dbReference>
<reference evidence="8 9" key="1">
    <citation type="submission" date="2018-07" db="EMBL/GenBank/DDBJ databases">
        <title>Venubactetium sediminum gen. nov., sp. nov., isolated from a marine solar saltern.</title>
        <authorList>
            <person name="Wang S."/>
        </authorList>
    </citation>
    <scope>NUCLEOTIDE SEQUENCE [LARGE SCALE GENOMIC DNA]</scope>
    <source>
        <strain evidence="8 9">WD2A32</strain>
    </source>
</reference>
<dbReference type="GO" id="GO:0009279">
    <property type="term" value="C:cell outer membrane"/>
    <property type="evidence" value="ECO:0007669"/>
    <property type="project" value="UniProtKB-SubCell"/>
</dbReference>
<gene>
    <name evidence="8" type="ORF">DRB17_07855</name>
</gene>
<dbReference type="Proteomes" id="UP000253941">
    <property type="component" value="Unassembled WGS sequence"/>
</dbReference>
<comment type="subcellular location">
    <subcellularLocation>
        <location evidence="1">Cell outer membrane</location>
        <topology evidence="1">Lipid-anchor</topology>
    </subcellularLocation>
</comment>
<dbReference type="EMBL" id="QPMH01000005">
    <property type="protein sequence ID" value="RDD62548.1"/>
    <property type="molecule type" value="Genomic_DNA"/>
</dbReference>
<feature type="domain" description="Surface antigen" evidence="7">
    <location>
        <begin position="72"/>
        <end position="158"/>
    </location>
</feature>
<dbReference type="InterPro" id="IPR051407">
    <property type="entry name" value="Bact_OM_lipoprot/Surf_antigen"/>
</dbReference>
<organism evidence="8 9">
    <name type="scientific">Ferruginivarius sediminum</name>
    <dbReference type="NCBI Taxonomy" id="2661937"/>
    <lineage>
        <taxon>Bacteria</taxon>
        <taxon>Pseudomonadati</taxon>
        <taxon>Pseudomonadota</taxon>
        <taxon>Alphaproteobacteria</taxon>
        <taxon>Rhodospirillales</taxon>
        <taxon>Rhodospirillaceae</taxon>
        <taxon>Ferruginivarius</taxon>
    </lineage>
</organism>
<feature type="chain" id="PRO_5017052210" evidence="6">
    <location>
        <begin position="21"/>
        <end position="158"/>
    </location>
</feature>